<dbReference type="CDD" id="cd05234">
    <property type="entry name" value="UDP_G4E_2_SDR_e"/>
    <property type="match status" value="1"/>
</dbReference>
<keyword evidence="4" id="KW-1185">Reference proteome</keyword>
<dbReference type="PANTHER" id="PTHR43000">
    <property type="entry name" value="DTDP-D-GLUCOSE 4,6-DEHYDRATASE-RELATED"/>
    <property type="match status" value="1"/>
</dbReference>
<dbReference type="AlphaFoldDB" id="A0AAP2RAA3"/>
<dbReference type="Gene3D" id="3.90.25.10">
    <property type="entry name" value="UDP-galactose 4-epimerase, domain 1"/>
    <property type="match status" value="2"/>
</dbReference>
<dbReference type="Gene3D" id="3.40.50.720">
    <property type="entry name" value="NAD(P)-binding Rossmann-like Domain"/>
    <property type="match status" value="1"/>
</dbReference>
<dbReference type="SUPFAM" id="SSF51735">
    <property type="entry name" value="NAD(P)-binding Rossmann-fold domains"/>
    <property type="match status" value="1"/>
</dbReference>
<sequence>MKSIVTGGAGFIGSHLVDKLIRRGDDVTVIDNLSGGNIEFIKPHITNGKIRFVQANLLDSQKFQDEFAGAGFVYHLAANPDVKIGASDTRTHLDNNILATYNVLEAMRKNDVRNIAFTSTSTVYGEASIVPTPEHYGPLIPISLYGASKLASEAIICSYSHTFDMNSYIYRFANIIGDRGTHGVIFDFINKLNRDPEKLEILGNGKQSKSYLHISDCVDGMLYAIDNSKEKVNIFNIGSEDKIDVTSIAKIVAAEMGLDKVRFEYTGGDRGWKGDVPFMALSIEKMKSAGWRPTHNSEESVRLTVRSLLKEL</sequence>
<protein>
    <submittedName>
        <fullName evidence="3">UDP-glucose 4-epimerase</fullName>
    </submittedName>
</protein>
<comment type="caution">
    <text evidence="3">The sequence shown here is derived from an EMBL/GenBank/DDBJ whole genome shotgun (WGS) entry which is preliminary data.</text>
</comment>
<organism evidence="3 4">
    <name type="scientific">Methanooceanicella nereidis</name>
    <dbReference type="NCBI Taxonomy" id="2052831"/>
    <lineage>
        <taxon>Archaea</taxon>
        <taxon>Methanobacteriati</taxon>
        <taxon>Methanobacteriota</taxon>
        <taxon>Stenosarchaea group</taxon>
        <taxon>Methanomicrobia</taxon>
        <taxon>Methanocellales</taxon>
        <taxon>Methanocellaceae</taxon>
        <taxon>Methanooceanicella</taxon>
    </lineage>
</organism>
<evidence type="ECO:0000259" key="2">
    <source>
        <dbReference type="Pfam" id="PF01370"/>
    </source>
</evidence>
<evidence type="ECO:0000313" key="3">
    <source>
        <dbReference type="EMBL" id="MCD1293821.1"/>
    </source>
</evidence>
<evidence type="ECO:0000256" key="1">
    <source>
        <dbReference type="ARBA" id="ARBA00007637"/>
    </source>
</evidence>
<accession>A0AAP2RAA3</accession>
<dbReference type="RefSeq" id="WP_230740208.1">
    <property type="nucleotide sequence ID" value="NZ_PGCK01000002.1"/>
</dbReference>
<dbReference type="InterPro" id="IPR036291">
    <property type="entry name" value="NAD(P)-bd_dom_sf"/>
</dbReference>
<dbReference type="InterPro" id="IPR001509">
    <property type="entry name" value="Epimerase_deHydtase"/>
</dbReference>
<name>A0AAP2RAA3_9EURY</name>
<dbReference type="Proteomes" id="UP001320159">
    <property type="component" value="Unassembled WGS sequence"/>
</dbReference>
<dbReference type="EMBL" id="PGCK01000002">
    <property type="protein sequence ID" value="MCD1293821.1"/>
    <property type="molecule type" value="Genomic_DNA"/>
</dbReference>
<proteinExistence type="inferred from homology"/>
<feature type="domain" description="NAD-dependent epimerase/dehydratase" evidence="2">
    <location>
        <begin position="4"/>
        <end position="238"/>
    </location>
</feature>
<reference evidence="3 4" key="1">
    <citation type="submission" date="2017-11" db="EMBL/GenBank/DDBJ databases">
        <title>Isolation and Characterization of Family Methanocellaceae Species from Potential Methane Hydrate Area Offshore Southwestern Taiwan.</title>
        <authorList>
            <person name="Zhang W.-L."/>
            <person name="Chen W.-C."/>
            <person name="Lai M.-C."/>
            <person name="Chen S.-C."/>
        </authorList>
    </citation>
    <scope>NUCLEOTIDE SEQUENCE [LARGE SCALE GENOMIC DNA]</scope>
    <source>
        <strain evidence="3 4">CWC-04</strain>
    </source>
</reference>
<comment type="similarity">
    <text evidence="1">Belongs to the NAD(P)-dependent epimerase/dehydratase family.</text>
</comment>
<gene>
    <name evidence="3" type="ORF">CUJ83_02265</name>
</gene>
<dbReference type="Pfam" id="PF01370">
    <property type="entry name" value="Epimerase"/>
    <property type="match status" value="1"/>
</dbReference>
<evidence type="ECO:0000313" key="4">
    <source>
        <dbReference type="Proteomes" id="UP001320159"/>
    </source>
</evidence>